<dbReference type="SMART" id="SM00732">
    <property type="entry name" value="YqgFc"/>
    <property type="match status" value="1"/>
</dbReference>
<dbReference type="InterPro" id="IPR006641">
    <property type="entry name" value="YqgF/RNaseH-like_dom"/>
</dbReference>
<reference evidence="8" key="2">
    <citation type="submission" date="2009-09" db="EMBL/GenBank/DDBJ databases">
        <title>Complete sequence of chromosome of Candidatus Accumulibacter phosphatis clade IIA str. UW-1.</title>
        <authorList>
            <consortium name="US DOE Joint Genome Institute"/>
            <person name="Martin H.G."/>
            <person name="Ivanova N."/>
            <person name="Kunin V."/>
            <person name="Warnecke F."/>
            <person name="Barry K."/>
            <person name="He S."/>
            <person name="Salamov A."/>
            <person name="Szeto E."/>
            <person name="Dalin E."/>
            <person name="Pangilinan J.L."/>
            <person name="Lapidus A."/>
            <person name="Lowry S."/>
            <person name="Kyrpides N.C."/>
            <person name="McMahon K.D."/>
            <person name="Hugenholtz P."/>
        </authorList>
    </citation>
    <scope>NUCLEOTIDE SEQUENCE [LARGE SCALE GENOMIC DNA]</scope>
    <source>
        <strain evidence="8">UW-1</strain>
    </source>
</reference>
<dbReference type="SUPFAM" id="SSF53098">
    <property type="entry name" value="Ribonuclease H-like"/>
    <property type="match status" value="1"/>
</dbReference>
<dbReference type="OrthoDB" id="9796140at2"/>
<proteinExistence type="inferred from homology"/>
<dbReference type="EC" id="3.1.-.-" evidence="5"/>
<evidence type="ECO:0000313" key="8">
    <source>
        <dbReference type="EMBL" id="ACV36850.1"/>
    </source>
</evidence>
<name>C7RK09_ACCRE</name>
<reference evidence="8" key="1">
    <citation type="submission" date="2009-08" db="EMBL/GenBank/DDBJ databases">
        <authorList>
            <consortium name="US DOE Joint Genome Institute"/>
            <person name="Lucas S."/>
            <person name="Copeland A."/>
            <person name="Lapidus A."/>
            <person name="Glavina del Rio T."/>
            <person name="Dalin E."/>
            <person name="Tice H."/>
            <person name="Bruce D."/>
            <person name="Barry K."/>
            <person name="Pitluck S."/>
            <person name="Lowry S."/>
            <person name="Larimer F."/>
            <person name="Land M."/>
            <person name="Hauser L."/>
            <person name="Kyrpides N."/>
            <person name="Ivanova N."/>
            <person name="McMahon K.D."/>
            <person name="Hugenholtz P."/>
        </authorList>
    </citation>
    <scope>NUCLEOTIDE SEQUENCE</scope>
    <source>
        <strain evidence="8">UW-1</strain>
    </source>
</reference>
<evidence type="ECO:0000256" key="6">
    <source>
        <dbReference type="SAM" id="MobiDB-lite"/>
    </source>
</evidence>
<comment type="similarity">
    <text evidence="5">Belongs to the YqgF HJR family.</text>
</comment>
<feature type="region of interest" description="Disordered" evidence="6">
    <location>
        <begin position="148"/>
        <end position="168"/>
    </location>
</feature>
<dbReference type="EMBL" id="CP001715">
    <property type="protein sequence ID" value="ACV36850.1"/>
    <property type="molecule type" value="Genomic_DNA"/>
</dbReference>
<dbReference type="InterPro" id="IPR005227">
    <property type="entry name" value="YqgF"/>
</dbReference>
<dbReference type="HOGENOM" id="CLU_098240_3_2_4"/>
<organism evidence="8">
    <name type="scientific">Accumulibacter regalis</name>
    <dbReference type="NCBI Taxonomy" id="522306"/>
    <lineage>
        <taxon>Bacteria</taxon>
        <taxon>Pseudomonadati</taxon>
        <taxon>Pseudomonadota</taxon>
        <taxon>Betaproteobacteria</taxon>
        <taxon>Candidatus Accumulibacter</taxon>
    </lineage>
</organism>
<dbReference type="KEGG" id="app:CAP2UW1_3593"/>
<dbReference type="Gene3D" id="3.30.420.140">
    <property type="entry name" value="YqgF/RNase H-like domain"/>
    <property type="match status" value="1"/>
</dbReference>
<dbReference type="GO" id="GO:0000967">
    <property type="term" value="P:rRNA 5'-end processing"/>
    <property type="evidence" value="ECO:0007669"/>
    <property type="project" value="UniProtKB-UniRule"/>
</dbReference>
<evidence type="ECO:0000256" key="1">
    <source>
        <dbReference type="ARBA" id="ARBA00022490"/>
    </source>
</evidence>
<dbReference type="HAMAP" id="MF_00651">
    <property type="entry name" value="Nuclease_YqgF"/>
    <property type="match status" value="1"/>
</dbReference>
<dbReference type="PANTHER" id="PTHR33317">
    <property type="entry name" value="POLYNUCLEOTIDYL TRANSFERASE, RIBONUCLEASE H-LIKE SUPERFAMILY PROTEIN"/>
    <property type="match status" value="1"/>
</dbReference>
<dbReference type="eggNOG" id="COG0816">
    <property type="taxonomic scope" value="Bacteria"/>
</dbReference>
<sequence length="168" mass="18376">MPEPADTQTGTVLAFDFGEKRIGVAVGEWQLRQAHPLTTIHGEANTERFAAIAALIGEWRPTHLVVGRPTSLDGTPHAMTARCRRFADQLRGRFGLGVDLAEERLSSFDAQERLRASGLNGRSAKKHLDAVAAQLILQSYFDSVLSEDRTPVSTHPENPDDAHPDALN</sequence>
<dbReference type="NCBIfam" id="TIGR00250">
    <property type="entry name" value="RNAse_H_YqgF"/>
    <property type="match status" value="1"/>
</dbReference>
<accession>C7RK09</accession>
<comment type="function">
    <text evidence="5">Could be a nuclease involved in processing of the 5'-end of pre-16S rRNA.</text>
</comment>
<keyword evidence="1 5" id="KW-0963">Cytoplasm</keyword>
<keyword evidence="3 5" id="KW-0540">Nuclease</keyword>
<dbReference type="STRING" id="522306.CAP2UW1_3593"/>
<dbReference type="GO" id="GO:0016788">
    <property type="term" value="F:hydrolase activity, acting on ester bonds"/>
    <property type="evidence" value="ECO:0007669"/>
    <property type="project" value="UniProtKB-UniRule"/>
</dbReference>
<comment type="subcellular location">
    <subcellularLocation>
        <location evidence="5">Cytoplasm</location>
    </subcellularLocation>
</comment>
<keyword evidence="2 5" id="KW-0690">Ribosome biogenesis</keyword>
<protein>
    <recommendedName>
        <fullName evidence="5">Putative pre-16S rRNA nuclease</fullName>
        <ecNumber evidence="5">3.1.-.-</ecNumber>
    </recommendedName>
</protein>
<dbReference type="InterPro" id="IPR012337">
    <property type="entry name" value="RNaseH-like_sf"/>
</dbReference>
<evidence type="ECO:0000256" key="5">
    <source>
        <dbReference type="HAMAP-Rule" id="MF_00651"/>
    </source>
</evidence>
<dbReference type="GO" id="GO:0005829">
    <property type="term" value="C:cytosol"/>
    <property type="evidence" value="ECO:0007669"/>
    <property type="project" value="TreeGrafter"/>
</dbReference>
<dbReference type="PANTHER" id="PTHR33317:SF4">
    <property type="entry name" value="POLYNUCLEOTIDYL TRANSFERASE, RIBONUCLEASE H-LIKE SUPERFAMILY PROTEIN"/>
    <property type="match status" value="1"/>
</dbReference>
<dbReference type="CDD" id="cd16964">
    <property type="entry name" value="YqgF"/>
    <property type="match status" value="1"/>
</dbReference>
<feature type="compositionally biased region" description="Basic and acidic residues" evidence="6">
    <location>
        <begin position="157"/>
        <end position="168"/>
    </location>
</feature>
<evidence type="ECO:0000259" key="7">
    <source>
        <dbReference type="SMART" id="SM00732"/>
    </source>
</evidence>
<evidence type="ECO:0000256" key="4">
    <source>
        <dbReference type="ARBA" id="ARBA00022801"/>
    </source>
</evidence>
<evidence type="ECO:0000256" key="2">
    <source>
        <dbReference type="ARBA" id="ARBA00022517"/>
    </source>
</evidence>
<dbReference type="GO" id="GO:0004518">
    <property type="term" value="F:nuclease activity"/>
    <property type="evidence" value="ECO:0007669"/>
    <property type="project" value="UniProtKB-KW"/>
</dbReference>
<keyword evidence="4 5" id="KW-0378">Hydrolase</keyword>
<evidence type="ECO:0000256" key="3">
    <source>
        <dbReference type="ARBA" id="ARBA00022722"/>
    </source>
</evidence>
<dbReference type="Pfam" id="PF03652">
    <property type="entry name" value="RuvX"/>
    <property type="match status" value="1"/>
</dbReference>
<dbReference type="InterPro" id="IPR037027">
    <property type="entry name" value="YqgF/RNaseH-like_dom_sf"/>
</dbReference>
<gene>
    <name evidence="8" type="ordered locus">CAP2UW1_3593</name>
</gene>
<dbReference type="AlphaFoldDB" id="C7RK09"/>
<feature type="domain" description="YqgF/RNase H-like" evidence="7">
    <location>
        <begin position="10"/>
        <end position="110"/>
    </location>
</feature>